<dbReference type="Pfam" id="PF07976">
    <property type="entry name" value="Phe_hydrox_dim"/>
    <property type="match status" value="1"/>
</dbReference>
<dbReference type="InterPro" id="IPR050641">
    <property type="entry name" value="RIFMO-like"/>
</dbReference>
<sequence>MAPSLQTLPVLIVGAGPTGIISALSLLRNGIPVRIIEKDPHPRLGQRGSGIMPRTTEIFDYLGVPEIAKQAYPVSLIRNFEPGTTKVKSTFSMLPNMTKTPGTPHGAAKMLGQQTLERLIRKHIEEYGVHTELGTELCTIEQHEDRVVAHVVRRDGDKEVEDTIEAAYLIGADGAKGAVRKQLGLTFVGETYDSIRIIIADVKVECSMLSSEYIQMFGSFNEGRVLVFDVAEDAFQAMISGEGIDLAALASDKDALQAHVRKHTLTDTKIKEVLWASEWRANVRMADTFNKGRCFVAGDAAHIHTPAGGQGLNSSIQDTFNLSWKLALVYKSLAPPSLLETYTGERLPVIADMLNMTTKLMERQRTTAVSAKAWERGPHVYMLYVNYRTSDIVLEEIKTGIEPIDTYGTIRDGNVVAGDRAPDAPGVEVLGPTGEGKTRLMEMFIPTAHTVLVFAPSMDAARPLLDGLAIFDTDVVRSAVVLPAGISADFGGLQTSALVLDKEGHAHSEYQVEQSESRVVVIRPDGVIGATVRDADGVKRYFKKIFV</sequence>
<comment type="cofactor">
    <cofactor evidence="1">
        <name>FAD</name>
        <dbReference type="ChEBI" id="CHEBI:57692"/>
    </cofactor>
</comment>
<keyword evidence="3" id="KW-0285">Flavoprotein</keyword>
<keyword evidence="9" id="KW-1185">Reference proteome</keyword>
<comment type="similarity">
    <text evidence="2">Belongs to the PheA/TfdB FAD monooxygenase family.</text>
</comment>
<dbReference type="InterPro" id="IPR036188">
    <property type="entry name" value="FAD/NAD-bd_sf"/>
</dbReference>
<evidence type="ECO:0000256" key="5">
    <source>
        <dbReference type="ARBA" id="ARBA00023002"/>
    </source>
</evidence>
<accession>A0A5M3MYE7</accession>
<dbReference type="InterPro" id="IPR038220">
    <property type="entry name" value="PHOX_C_sf"/>
</dbReference>
<keyword evidence="4" id="KW-0274">FAD</keyword>
<feature type="domain" description="Phenol hydroxylase-like C-terminal dimerisation" evidence="7">
    <location>
        <begin position="502"/>
        <end position="546"/>
    </location>
</feature>
<dbReference type="InterPro" id="IPR012941">
    <property type="entry name" value="Phe_hydrox_C_dim_dom"/>
</dbReference>
<dbReference type="EMBL" id="JH711575">
    <property type="protein sequence ID" value="EIW84047.1"/>
    <property type="molecule type" value="Genomic_DNA"/>
</dbReference>
<evidence type="ECO:0000259" key="6">
    <source>
        <dbReference type="Pfam" id="PF01494"/>
    </source>
</evidence>
<dbReference type="GO" id="GO:0071949">
    <property type="term" value="F:FAD binding"/>
    <property type="evidence" value="ECO:0007669"/>
    <property type="project" value="InterPro"/>
</dbReference>
<dbReference type="OMA" id="GDSAHQN"/>
<keyword evidence="5" id="KW-0560">Oxidoreductase</keyword>
<protein>
    <submittedName>
        <fullName evidence="8">Uncharacterized protein</fullName>
    </submittedName>
</protein>
<dbReference type="RefSeq" id="XP_007765862.1">
    <property type="nucleotide sequence ID" value="XM_007767672.1"/>
</dbReference>
<evidence type="ECO:0000256" key="3">
    <source>
        <dbReference type="ARBA" id="ARBA00022630"/>
    </source>
</evidence>
<evidence type="ECO:0000259" key="7">
    <source>
        <dbReference type="Pfam" id="PF07976"/>
    </source>
</evidence>
<name>A0A5M3MYE7_CONPW</name>
<dbReference type="AlphaFoldDB" id="A0A5M3MYE7"/>
<organism evidence="8 9">
    <name type="scientific">Coniophora puteana (strain RWD-64-598)</name>
    <name type="common">Brown rot fungus</name>
    <dbReference type="NCBI Taxonomy" id="741705"/>
    <lineage>
        <taxon>Eukaryota</taxon>
        <taxon>Fungi</taxon>
        <taxon>Dikarya</taxon>
        <taxon>Basidiomycota</taxon>
        <taxon>Agaricomycotina</taxon>
        <taxon>Agaricomycetes</taxon>
        <taxon>Agaricomycetidae</taxon>
        <taxon>Boletales</taxon>
        <taxon>Coniophorineae</taxon>
        <taxon>Coniophoraceae</taxon>
        <taxon>Coniophora</taxon>
    </lineage>
</organism>
<dbReference type="PRINTS" id="PR00420">
    <property type="entry name" value="RNGMNOXGNASE"/>
</dbReference>
<dbReference type="Proteomes" id="UP000053558">
    <property type="component" value="Unassembled WGS sequence"/>
</dbReference>
<evidence type="ECO:0000313" key="8">
    <source>
        <dbReference type="EMBL" id="EIW84047.1"/>
    </source>
</evidence>
<dbReference type="Gene3D" id="3.30.70.2450">
    <property type="match status" value="1"/>
</dbReference>
<dbReference type="OrthoDB" id="2690153at2759"/>
<evidence type="ECO:0000256" key="4">
    <source>
        <dbReference type="ARBA" id="ARBA00022827"/>
    </source>
</evidence>
<feature type="domain" description="FAD-binding" evidence="6">
    <location>
        <begin position="8"/>
        <end position="355"/>
    </location>
</feature>
<dbReference type="Gene3D" id="3.40.30.20">
    <property type="match status" value="1"/>
</dbReference>
<proteinExistence type="inferred from homology"/>
<dbReference type="GeneID" id="19202806"/>
<dbReference type="PANTHER" id="PTHR43004">
    <property type="entry name" value="TRK SYSTEM POTASSIUM UPTAKE PROTEIN"/>
    <property type="match status" value="1"/>
</dbReference>
<dbReference type="PANTHER" id="PTHR43004:SF19">
    <property type="entry name" value="BINDING MONOOXYGENASE, PUTATIVE (JCVI)-RELATED"/>
    <property type="match status" value="1"/>
</dbReference>
<dbReference type="KEGG" id="cput:CONPUDRAFT_151096"/>
<evidence type="ECO:0000256" key="2">
    <source>
        <dbReference type="ARBA" id="ARBA00007801"/>
    </source>
</evidence>
<dbReference type="Gene3D" id="3.50.50.60">
    <property type="entry name" value="FAD/NAD(P)-binding domain"/>
    <property type="match status" value="1"/>
</dbReference>
<gene>
    <name evidence="8" type="ORF">CONPUDRAFT_151096</name>
</gene>
<comment type="caution">
    <text evidence="8">The sequence shown here is derived from an EMBL/GenBank/DDBJ whole genome shotgun (WGS) entry which is preliminary data.</text>
</comment>
<dbReference type="InterPro" id="IPR002938">
    <property type="entry name" value="FAD-bd"/>
</dbReference>
<dbReference type="GO" id="GO:0016709">
    <property type="term" value="F:oxidoreductase activity, acting on paired donors, with incorporation or reduction of molecular oxygen, NAD(P)H as one donor, and incorporation of one atom of oxygen"/>
    <property type="evidence" value="ECO:0007669"/>
    <property type="project" value="UniProtKB-ARBA"/>
</dbReference>
<reference evidence="9" key="1">
    <citation type="journal article" date="2012" name="Science">
        <title>The Paleozoic origin of enzymatic lignin decomposition reconstructed from 31 fungal genomes.</title>
        <authorList>
            <person name="Floudas D."/>
            <person name="Binder M."/>
            <person name="Riley R."/>
            <person name="Barry K."/>
            <person name="Blanchette R.A."/>
            <person name="Henrissat B."/>
            <person name="Martinez A.T."/>
            <person name="Otillar R."/>
            <person name="Spatafora J.W."/>
            <person name="Yadav J.S."/>
            <person name="Aerts A."/>
            <person name="Benoit I."/>
            <person name="Boyd A."/>
            <person name="Carlson A."/>
            <person name="Copeland A."/>
            <person name="Coutinho P.M."/>
            <person name="de Vries R.P."/>
            <person name="Ferreira P."/>
            <person name="Findley K."/>
            <person name="Foster B."/>
            <person name="Gaskell J."/>
            <person name="Glotzer D."/>
            <person name="Gorecki P."/>
            <person name="Heitman J."/>
            <person name="Hesse C."/>
            <person name="Hori C."/>
            <person name="Igarashi K."/>
            <person name="Jurgens J.A."/>
            <person name="Kallen N."/>
            <person name="Kersten P."/>
            <person name="Kohler A."/>
            <person name="Kuees U."/>
            <person name="Kumar T.K.A."/>
            <person name="Kuo A."/>
            <person name="LaButti K."/>
            <person name="Larrondo L.F."/>
            <person name="Lindquist E."/>
            <person name="Ling A."/>
            <person name="Lombard V."/>
            <person name="Lucas S."/>
            <person name="Lundell T."/>
            <person name="Martin R."/>
            <person name="McLaughlin D.J."/>
            <person name="Morgenstern I."/>
            <person name="Morin E."/>
            <person name="Murat C."/>
            <person name="Nagy L.G."/>
            <person name="Nolan M."/>
            <person name="Ohm R.A."/>
            <person name="Patyshakuliyeva A."/>
            <person name="Rokas A."/>
            <person name="Ruiz-Duenas F.J."/>
            <person name="Sabat G."/>
            <person name="Salamov A."/>
            <person name="Samejima M."/>
            <person name="Schmutz J."/>
            <person name="Slot J.C."/>
            <person name="St John F."/>
            <person name="Stenlid J."/>
            <person name="Sun H."/>
            <person name="Sun S."/>
            <person name="Syed K."/>
            <person name="Tsang A."/>
            <person name="Wiebenga A."/>
            <person name="Young D."/>
            <person name="Pisabarro A."/>
            <person name="Eastwood D.C."/>
            <person name="Martin F."/>
            <person name="Cullen D."/>
            <person name="Grigoriev I.V."/>
            <person name="Hibbett D.S."/>
        </authorList>
    </citation>
    <scope>NUCLEOTIDE SEQUENCE [LARGE SCALE GENOMIC DNA]</scope>
    <source>
        <strain evidence="9">RWD-64-598 SS2</strain>
    </source>
</reference>
<evidence type="ECO:0000313" key="9">
    <source>
        <dbReference type="Proteomes" id="UP000053558"/>
    </source>
</evidence>
<dbReference type="InterPro" id="IPR036249">
    <property type="entry name" value="Thioredoxin-like_sf"/>
</dbReference>
<dbReference type="Pfam" id="PF01494">
    <property type="entry name" value="FAD_binding_3"/>
    <property type="match status" value="1"/>
</dbReference>
<evidence type="ECO:0000256" key="1">
    <source>
        <dbReference type="ARBA" id="ARBA00001974"/>
    </source>
</evidence>
<dbReference type="SUPFAM" id="SSF51905">
    <property type="entry name" value="FAD/NAD(P)-binding domain"/>
    <property type="match status" value="1"/>
</dbReference>
<dbReference type="SUPFAM" id="SSF52833">
    <property type="entry name" value="Thioredoxin-like"/>
    <property type="match status" value="1"/>
</dbReference>